<feature type="domain" description="TadE-like" evidence="2">
    <location>
        <begin position="18"/>
        <end position="52"/>
    </location>
</feature>
<keyword evidence="1" id="KW-1133">Transmembrane helix</keyword>
<evidence type="ECO:0000256" key="1">
    <source>
        <dbReference type="SAM" id="Phobius"/>
    </source>
</evidence>
<feature type="transmembrane region" description="Helical" evidence="1">
    <location>
        <begin position="12"/>
        <end position="35"/>
    </location>
</feature>
<protein>
    <recommendedName>
        <fullName evidence="2">TadE-like domain-containing protein</fullName>
    </recommendedName>
</protein>
<evidence type="ECO:0000313" key="3">
    <source>
        <dbReference type="EMBL" id="VAW21921.1"/>
    </source>
</evidence>
<sequence length="184" mass="20335">MKHVFALLKRFILAREAVAAVEFALILPFLMVLYLGSIEVSQLISVDQKVGAVSGSLGDLVSRTNGNLAKSTLNDYFSAVSMIMTPYASDKLKQLVTSVYVNKAGKTKVQWSVGYNGATAKTPNSTYPLPKEMTDIARDAYVIVSEAETPYRPLGGYFFKSSFQLYKQYFFISRFGEAINLVTP</sequence>
<dbReference type="Pfam" id="PF07811">
    <property type="entry name" value="TadE"/>
    <property type="match status" value="1"/>
</dbReference>
<organism evidence="3">
    <name type="scientific">hydrothermal vent metagenome</name>
    <dbReference type="NCBI Taxonomy" id="652676"/>
    <lineage>
        <taxon>unclassified sequences</taxon>
        <taxon>metagenomes</taxon>
        <taxon>ecological metagenomes</taxon>
    </lineage>
</organism>
<name>A0A3B0TTF6_9ZZZZ</name>
<dbReference type="AlphaFoldDB" id="A0A3B0TTF6"/>
<keyword evidence="1" id="KW-0812">Transmembrane</keyword>
<accession>A0A3B0TTF6</accession>
<keyword evidence="1" id="KW-0472">Membrane</keyword>
<dbReference type="EMBL" id="UOEO01000191">
    <property type="protein sequence ID" value="VAW21921.1"/>
    <property type="molecule type" value="Genomic_DNA"/>
</dbReference>
<gene>
    <name evidence="3" type="ORF">MNBD_ALPHA12-1409</name>
</gene>
<reference evidence="3" key="1">
    <citation type="submission" date="2018-06" db="EMBL/GenBank/DDBJ databases">
        <authorList>
            <person name="Zhirakovskaya E."/>
        </authorList>
    </citation>
    <scope>NUCLEOTIDE SEQUENCE</scope>
</reference>
<evidence type="ECO:0000259" key="2">
    <source>
        <dbReference type="Pfam" id="PF07811"/>
    </source>
</evidence>
<proteinExistence type="predicted"/>
<dbReference type="InterPro" id="IPR012495">
    <property type="entry name" value="TadE-like_dom"/>
</dbReference>